<dbReference type="GeneID" id="30983306"/>
<dbReference type="InterPro" id="IPR050410">
    <property type="entry name" value="CCR4/nocturin_mRNA_transcr"/>
</dbReference>
<keyword evidence="3" id="KW-1185">Reference proteome</keyword>
<dbReference type="Gene3D" id="3.60.10.10">
    <property type="entry name" value="Endonuclease/exonuclease/phosphatase"/>
    <property type="match status" value="1"/>
</dbReference>
<evidence type="ECO:0000313" key="3">
    <source>
        <dbReference type="Proteomes" id="UP000094285"/>
    </source>
</evidence>
<dbReference type="EMBL" id="KV453910">
    <property type="protein sequence ID" value="ODV80467.1"/>
    <property type="molecule type" value="Genomic_DNA"/>
</dbReference>
<reference evidence="3" key="1">
    <citation type="submission" date="2016-05" db="EMBL/GenBank/DDBJ databases">
        <title>Comparative genomics of biotechnologically important yeasts.</title>
        <authorList>
            <consortium name="DOE Joint Genome Institute"/>
            <person name="Riley R."/>
            <person name="Haridas S."/>
            <person name="Wolfe K.H."/>
            <person name="Lopes M.R."/>
            <person name="Hittinger C.T."/>
            <person name="Goker M."/>
            <person name="Salamov A."/>
            <person name="Wisecaver J."/>
            <person name="Long T.M."/>
            <person name="Aerts A.L."/>
            <person name="Barry K."/>
            <person name="Choi C."/>
            <person name="Clum A."/>
            <person name="Coughlan A.Y."/>
            <person name="Deshpande S."/>
            <person name="Douglass A.P."/>
            <person name="Hanson S.J."/>
            <person name="Klenk H.-P."/>
            <person name="Labutti K."/>
            <person name="Lapidus A."/>
            <person name="Lindquist E."/>
            <person name="Lipzen A."/>
            <person name="Meier-Kolthoff J.P."/>
            <person name="Ohm R.A."/>
            <person name="Otillar R.P."/>
            <person name="Pangilinan J."/>
            <person name="Peng Y."/>
            <person name="Rokas A."/>
            <person name="Rosa C.A."/>
            <person name="Scheuner C."/>
            <person name="Sibirny A.A."/>
            <person name="Slot J.C."/>
            <person name="Stielow J.B."/>
            <person name="Sun H."/>
            <person name="Kurtzman C.P."/>
            <person name="Blackwell M."/>
            <person name="Grigoriev I.V."/>
            <person name="Jeffries T.W."/>
        </authorList>
    </citation>
    <scope>NUCLEOTIDE SEQUENCE [LARGE SCALE GENOMIC DNA]</scope>
    <source>
        <strain evidence="3">NRRL Y-17324</strain>
    </source>
</reference>
<proteinExistence type="predicted"/>
<dbReference type="PANTHER" id="PTHR12121">
    <property type="entry name" value="CARBON CATABOLITE REPRESSOR PROTEIN 4"/>
    <property type="match status" value="1"/>
</dbReference>
<dbReference type="Proteomes" id="UP000094285">
    <property type="component" value="Unassembled WGS sequence"/>
</dbReference>
<dbReference type="AlphaFoldDB" id="A0A1E4SM28"/>
<protein>
    <submittedName>
        <fullName evidence="2">DNase I-like protein</fullName>
    </submittedName>
</protein>
<evidence type="ECO:0000313" key="2">
    <source>
        <dbReference type="EMBL" id="ODV80467.1"/>
    </source>
</evidence>
<dbReference type="RefSeq" id="XP_020065589.1">
    <property type="nucleotide sequence ID" value="XM_020209170.1"/>
</dbReference>
<dbReference type="PANTHER" id="PTHR12121:SF36">
    <property type="entry name" value="ENDONUCLEASE_EXONUCLEASE_PHOSPHATASE DOMAIN-CONTAINING PROTEIN"/>
    <property type="match status" value="1"/>
</dbReference>
<dbReference type="OrthoDB" id="276515at2759"/>
<name>A0A1E4SM28_9ASCO</name>
<dbReference type="InterPro" id="IPR005135">
    <property type="entry name" value="Endo/exonuclease/phosphatase"/>
</dbReference>
<dbReference type="GO" id="GO:0000175">
    <property type="term" value="F:3'-5'-RNA exonuclease activity"/>
    <property type="evidence" value="ECO:0007669"/>
    <property type="project" value="TreeGrafter"/>
</dbReference>
<dbReference type="SUPFAM" id="SSF56219">
    <property type="entry name" value="DNase I-like"/>
    <property type="match status" value="1"/>
</dbReference>
<dbReference type="Pfam" id="PF03372">
    <property type="entry name" value="Exo_endo_phos"/>
    <property type="match status" value="1"/>
</dbReference>
<evidence type="ECO:0000259" key="1">
    <source>
        <dbReference type="Pfam" id="PF03372"/>
    </source>
</evidence>
<feature type="domain" description="Endonuclease/exonuclease/phosphatase" evidence="1">
    <location>
        <begin position="72"/>
        <end position="313"/>
    </location>
</feature>
<sequence>MTKISKQVSTIFISVLALLGIGAFIHYTQGIHLDLLDRLSVAKREEDGDFEFRIYSNNVRYSGARKRQPGEQPWSDRKQGVVDAIKSRDLQYPTLVGLQECLYNQLDDVLAGLNDGNDDEWVHYGIGRDDGNKAGEYSPIIYKKKEWKLLNSTTKWLSATPDKPSIYPGAATKRIVTMTTLEHISSGKTVNYFNTHFDQKSADARKFSANQILTYIKEIPNDFHTFLSGDFNSLDTDISYNTLKTDLVDTNTVAYNLYNENLFTYSGFAPDAQQSNIDFIWAPANSNSDGSKVRVIGHEVLDNLYNNYHFSDHRPITTHFKLWN</sequence>
<organism evidence="2 3">
    <name type="scientific">Suhomyces tanzawaensis NRRL Y-17324</name>
    <dbReference type="NCBI Taxonomy" id="984487"/>
    <lineage>
        <taxon>Eukaryota</taxon>
        <taxon>Fungi</taxon>
        <taxon>Dikarya</taxon>
        <taxon>Ascomycota</taxon>
        <taxon>Saccharomycotina</taxon>
        <taxon>Pichiomycetes</taxon>
        <taxon>Debaryomycetaceae</taxon>
        <taxon>Suhomyces</taxon>
    </lineage>
</organism>
<accession>A0A1E4SM28</accession>
<gene>
    <name evidence="2" type="ORF">CANTADRAFT_4501</name>
</gene>
<dbReference type="InterPro" id="IPR036691">
    <property type="entry name" value="Endo/exonu/phosph_ase_sf"/>
</dbReference>
<dbReference type="CDD" id="cd09083">
    <property type="entry name" value="EEP-1"/>
    <property type="match status" value="1"/>
</dbReference>